<evidence type="ECO:0008006" key="4">
    <source>
        <dbReference type="Google" id="ProtNLM"/>
    </source>
</evidence>
<dbReference type="GO" id="GO:0047661">
    <property type="term" value="F:amino-acid racemase activity"/>
    <property type="evidence" value="ECO:0007669"/>
    <property type="project" value="InterPro"/>
</dbReference>
<dbReference type="InterPro" id="IPR015942">
    <property type="entry name" value="Asp/Glu/hydantoin_racemase"/>
</dbReference>
<gene>
    <name evidence="2" type="ORF">GCM10011390_32770</name>
</gene>
<dbReference type="AlphaFoldDB" id="A0A917E729"/>
<dbReference type="SUPFAM" id="SSF54427">
    <property type="entry name" value="NTF2-like"/>
    <property type="match status" value="1"/>
</dbReference>
<dbReference type="InterPro" id="IPR032710">
    <property type="entry name" value="NTF2-like_dom_sf"/>
</dbReference>
<name>A0A917E729_9HYPH</name>
<dbReference type="Gene3D" id="3.40.50.12500">
    <property type="match status" value="1"/>
</dbReference>
<evidence type="ECO:0000256" key="1">
    <source>
        <dbReference type="ARBA" id="ARBA00038414"/>
    </source>
</evidence>
<dbReference type="Pfam" id="PF01177">
    <property type="entry name" value="Asp_Glu_race"/>
    <property type="match status" value="1"/>
</dbReference>
<organism evidence="2 3">
    <name type="scientific">Aureimonas endophytica</name>
    <dbReference type="NCBI Taxonomy" id="2027858"/>
    <lineage>
        <taxon>Bacteria</taxon>
        <taxon>Pseudomonadati</taxon>
        <taxon>Pseudomonadota</taxon>
        <taxon>Alphaproteobacteria</taxon>
        <taxon>Hyphomicrobiales</taxon>
        <taxon>Aurantimonadaceae</taxon>
        <taxon>Aureimonas</taxon>
    </lineage>
</organism>
<evidence type="ECO:0000313" key="3">
    <source>
        <dbReference type="Proteomes" id="UP000644699"/>
    </source>
</evidence>
<dbReference type="InterPro" id="IPR052186">
    <property type="entry name" value="Hydantoin_racemase-like"/>
</dbReference>
<proteinExistence type="inferred from homology"/>
<accession>A0A917E729</accession>
<reference evidence="2" key="2">
    <citation type="submission" date="2020-09" db="EMBL/GenBank/DDBJ databases">
        <authorList>
            <person name="Sun Q."/>
            <person name="Zhou Y."/>
        </authorList>
    </citation>
    <scope>NUCLEOTIDE SEQUENCE</scope>
    <source>
        <strain evidence="2">CGMCC 1.15367</strain>
    </source>
</reference>
<sequence>MRILFINPNSTASMTEKMAGAARAAAGPGTEIRALTNHAGPAAIQGEADGAAAVPGLLRLLAAEDATADGFVIGCFDDTGLAEARRLTEKPVTGLGEAAFLAGAARGRFSVVTTLSVSIPVIAANVAAGGFADACARVRASEVPVLELEREGGDAEEMVAAEIARALAEDGPDAVVLGCAGMADLAERFTARFGLPVLDGVVAAVHLLETGRIAERQRTMRDETLDDAAIVRAYLEASMVPDPDRAATYMAPGCTITFTGGRVFDHPRGPTSVNAARYKWVKKRMERFDVAPAGDRTVVYSIGKLYGEWPDGTPFDHNRYVDRFEVMDGRITKMDVWNDSAEWLLDPALRR</sequence>
<dbReference type="Gene3D" id="3.10.450.50">
    <property type="match status" value="1"/>
</dbReference>
<comment type="caution">
    <text evidence="2">The sequence shown here is derived from an EMBL/GenBank/DDBJ whole genome shotgun (WGS) entry which is preliminary data.</text>
</comment>
<comment type="similarity">
    <text evidence="1">Belongs to the HyuE racemase family.</text>
</comment>
<reference evidence="2" key="1">
    <citation type="journal article" date="2014" name="Int. J. Syst. Evol. Microbiol.">
        <title>Complete genome sequence of Corynebacterium casei LMG S-19264T (=DSM 44701T), isolated from a smear-ripened cheese.</title>
        <authorList>
            <consortium name="US DOE Joint Genome Institute (JGI-PGF)"/>
            <person name="Walter F."/>
            <person name="Albersmeier A."/>
            <person name="Kalinowski J."/>
            <person name="Ruckert C."/>
        </authorList>
    </citation>
    <scope>NUCLEOTIDE SEQUENCE</scope>
    <source>
        <strain evidence="2">CGMCC 1.15367</strain>
    </source>
</reference>
<dbReference type="PANTHER" id="PTHR28047:SF5">
    <property type="entry name" value="PROTEIN DCG1"/>
    <property type="match status" value="1"/>
</dbReference>
<keyword evidence="3" id="KW-1185">Reference proteome</keyword>
<dbReference type="Proteomes" id="UP000644699">
    <property type="component" value="Unassembled WGS sequence"/>
</dbReference>
<dbReference type="EMBL" id="BMIQ01000005">
    <property type="protein sequence ID" value="GGE11183.1"/>
    <property type="molecule type" value="Genomic_DNA"/>
</dbReference>
<dbReference type="InterPro" id="IPR053714">
    <property type="entry name" value="Iso_Racemase_Enz_sf"/>
</dbReference>
<evidence type="ECO:0000313" key="2">
    <source>
        <dbReference type="EMBL" id="GGE11183.1"/>
    </source>
</evidence>
<protein>
    <recommendedName>
        <fullName evidence="4">Asp/Glu/hydantoin racemase</fullName>
    </recommendedName>
</protein>
<dbReference type="PANTHER" id="PTHR28047">
    <property type="entry name" value="PROTEIN DCG1"/>
    <property type="match status" value="1"/>
</dbReference>